<feature type="transmembrane region" description="Helical" evidence="10">
    <location>
        <begin position="83"/>
        <end position="100"/>
    </location>
</feature>
<keyword evidence="8 10" id="KW-0675">Receptor</keyword>
<feature type="transmembrane region" description="Helical" evidence="10">
    <location>
        <begin position="138"/>
        <end position="157"/>
    </location>
</feature>
<name>A0A6P3Y9L2_DINQU</name>
<gene>
    <name evidence="12" type="primary">LOC106751276</name>
</gene>
<keyword evidence="3 10" id="KW-0716">Sensory transduction</keyword>
<dbReference type="Pfam" id="PF02949">
    <property type="entry name" value="7tm_6"/>
    <property type="match status" value="1"/>
</dbReference>
<evidence type="ECO:0000256" key="8">
    <source>
        <dbReference type="ARBA" id="ARBA00023170"/>
    </source>
</evidence>
<evidence type="ECO:0000256" key="1">
    <source>
        <dbReference type="ARBA" id="ARBA00004651"/>
    </source>
</evidence>
<keyword evidence="6 10" id="KW-1133">Transmembrane helix</keyword>
<reference evidence="12" key="1">
    <citation type="submission" date="2025-08" db="UniProtKB">
        <authorList>
            <consortium name="RefSeq"/>
        </authorList>
    </citation>
    <scope>IDENTIFICATION</scope>
</reference>
<dbReference type="RefSeq" id="XP_014487625.1">
    <property type="nucleotide sequence ID" value="XM_014632139.1"/>
</dbReference>
<keyword evidence="11" id="KW-1185">Reference proteome</keyword>
<evidence type="ECO:0000313" key="12">
    <source>
        <dbReference type="RefSeq" id="XP_014487625.1"/>
    </source>
</evidence>
<evidence type="ECO:0000256" key="7">
    <source>
        <dbReference type="ARBA" id="ARBA00023136"/>
    </source>
</evidence>
<protein>
    <recommendedName>
        <fullName evidence="10">Odorant receptor</fullName>
    </recommendedName>
</protein>
<evidence type="ECO:0000256" key="5">
    <source>
        <dbReference type="ARBA" id="ARBA00022725"/>
    </source>
</evidence>
<evidence type="ECO:0000256" key="6">
    <source>
        <dbReference type="ARBA" id="ARBA00022989"/>
    </source>
</evidence>
<evidence type="ECO:0000256" key="4">
    <source>
        <dbReference type="ARBA" id="ARBA00022692"/>
    </source>
</evidence>
<dbReference type="PANTHER" id="PTHR21137:SF35">
    <property type="entry name" value="ODORANT RECEPTOR 19A-RELATED"/>
    <property type="match status" value="1"/>
</dbReference>
<comment type="subcellular location">
    <subcellularLocation>
        <location evidence="1 10">Cell membrane</location>
        <topology evidence="1 10">Multi-pass membrane protein</topology>
    </subcellularLocation>
</comment>
<sequence>MSDKGVLRSIEFKNDHNYSLQLNRWYLKPIGAWPLTGATNVAVRVIVLLQNFICWSIVCFIMIPCFLYMVLEAEDIQSKLNAFGPLLHRIMGSINYLMLLNRRSDIRDCIQQMEADWRLVGRNDDREMMLQQARLGRLIALIAGIIMQGGTLLYSIAKAMKTVTIVVDNETLTMYPMTCPSYRKIIDTRFSPTNEFVLVVQFMSTFIVGSSIVGVCSLAAVFATHACGQLSVLYKRLDELDKEDEKGNYLAKQKMVDIVERHLRILSFVTRMENIFHNASFVEVTGSTITMCLLGYYSIMNWANFDGAKIAAYIIVYVSQGFNLFIFCYIGEILTEQCKNVGQAAYMTNWYNLNQSTARGLVLVILRSSKLIKITAGKLFQLSIATFGDVLRTSVAYLNILRTMTT</sequence>
<dbReference type="KEGG" id="dqu:106751276"/>
<feature type="transmembrane region" description="Helical" evidence="10">
    <location>
        <begin position="281"/>
        <end position="299"/>
    </location>
</feature>
<keyword evidence="9 10" id="KW-0807">Transducer</keyword>
<dbReference type="PANTHER" id="PTHR21137">
    <property type="entry name" value="ODORANT RECEPTOR"/>
    <property type="match status" value="1"/>
</dbReference>
<dbReference type="AlphaFoldDB" id="A0A6P3Y9L2"/>
<dbReference type="InterPro" id="IPR004117">
    <property type="entry name" value="7tm6_olfct_rcpt"/>
</dbReference>
<comment type="similarity">
    <text evidence="10">Belongs to the insect chemoreceptor superfamily. Heteromeric odorant receptor channel (TC 1.A.69) family.</text>
</comment>
<dbReference type="Proteomes" id="UP000515204">
    <property type="component" value="Unplaced"/>
</dbReference>
<evidence type="ECO:0000313" key="11">
    <source>
        <dbReference type="Proteomes" id="UP000515204"/>
    </source>
</evidence>
<comment type="caution">
    <text evidence="10">Lacks conserved residue(s) required for the propagation of feature annotation.</text>
</comment>
<keyword evidence="5 10" id="KW-0552">Olfaction</keyword>
<dbReference type="GeneID" id="106751276"/>
<keyword evidence="2" id="KW-1003">Cell membrane</keyword>
<keyword evidence="7 10" id="KW-0472">Membrane</keyword>
<keyword evidence="4 10" id="KW-0812">Transmembrane</keyword>
<dbReference type="GO" id="GO:0005549">
    <property type="term" value="F:odorant binding"/>
    <property type="evidence" value="ECO:0007669"/>
    <property type="project" value="InterPro"/>
</dbReference>
<dbReference type="GO" id="GO:0005886">
    <property type="term" value="C:plasma membrane"/>
    <property type="evidence" value="ECO:0007669"/>
    <property type="project" value="UniProtKB-SubCell"/>
</dbReference>
<organism evidence="11 12">
    <name type="scientific">Dinoponera quadriceps</name>
    <name type="common">South American ant</name>
    <dbReference type="NCBI Taxonomy" id="609295"/>
    <lineage>
        <taxon>Eukaryota</taxon>
        <taxon>Metazoa</taxon>
        <taxon>Ecdysozoa</taxon>
        <taxon>Arthropoda</taxon>
        <taxon>Hexapoda</taxon>
        <taxon>Insecta</taxon>
        <taxon>Pterygota</taxon>
        <taxon>Neoptera</taxon>
        <taxon>Endopterygota</taxon>
        <taxon>Hymenoptera</taxon>
        <taxon>Apocrita</taxon>
        <taxon>Aculeata</taxon>
        <taxon>Formicoidea</taxon>
        <taxon>Formicidae</taxon>
        <taxon>Ponerinae</taxon>
        <taxon>Ponerini</taxon>
        <taxon>Dinoponera</taxon>
    </lineage>
</organism>
<proteinExistence type="inferred from homology"/>
<evidence type="ECO:0000256" key="2">
    <source>
        <dbReference type="ARBA" id="ARBA00022475"/>
    </source>
</evidence>
<feature type="transmembrane region" description="Helical" evidence="10">
    <location>
        <begin position="311"/>
        <end position="330"/>
    </location>
</feature>
<evidence type="ECO:0000256" key="9">
    <source>
        <dbReference type="ARBA" id="ARBA00023224"/>
    </source>
</evidence>
<evidence type="ECO:0000256" key="10">
    <source>
        <dbReference type="RuleBase" id="RU351113"/>
    </source>
</evidence>
<accession>A0A6P3Y9L2</accession>
<dbReference type="GO" id="GO:0004984">
    <property type="term" value="F:olfactory receptor activity"/>
    <property type="evidence" value="ECO:0007669"/>
    <property type="project" value="InterPro"/>
</dbReference>
<feature type="transmembrane region" description="Helical" evidence="10">
    <location>
        <begin position="196"/>
        <end position="223"/>
    </location>
</feature>
<dbReference type="GO" id="GO:0007165">
    <property type="term" value="P:signal transduction"/>
    <property type="evidence" value="ECO:0007669"/>
    <property type="project" value="UniProtKB-KW"/>
</dbReference>
<feature type="transmembrane region" description="Helical" evidence="10">
    <location>
        <begin position="52"/>
        <end position="71"/>
    </location>
</feature>
<evidence type="ECO:0000256" key="3">
    <source>
        <dbReference type="ARBA" id="ARBA00022606"/>
    </source>
</evidence>
<dbReference type="OrthoDB" id="6604226at2759"/>